<protein>
    <submittedName>
        <fullName evidence="1">Uncharacterized protein</fullName>
    </submittedName>
</protein>
<reference evidence="1" key="2">
    <citation type="submission" date="2017-11" db="EMBL/GenBank/DDBJ databases">
        <title>Coralsnake Venomics: Analyses of Venom Gland Transcriptomes and Proteomes of Six Brazilian Taxa.</title>
        <authorList>
            <person name="Aird S.D."/>
            <person name="Jorge da Silva N."/>
            <person name="Qiu L."/>
            <person name="Villar-Briones A."/>
            <person name="Aparecida-Saddi V."/>
            <person name="Campos-Telles M.P."/>
            <person name="Grau M."/>
            <person name="Mikheyev A.S."/>
        </authorList>
    </citation>
    <scope>NUCLEOTIDE SEQUENCE</scope>
    <source>
        <tissue evidence="1">Venom_gland</tissue>
    </source>
</reference>
<proteinExistence type="predicted"/>
<dbReference type="AlphaFoldDB" id="A0A2D4P7I5"/>
<evidence type="ECO:0000313" key="1">
    <source>
        <dbReference type="EMBL" id="LAB53932.1"/>
    </source>
</evidence>
<reference evidence="1" key="1">
    <citation type="submission" date="2017-07" db="EMBL/GenBank/DDBJ databases">
        <authorList>
            <person name="Mikheyev A."/>
            <person name="Grau M."/>
        </authorList>
    </citation>
    <scope>NUCLEOTIDE SEQUENCE</scope>
    <source>
        <tissue evidence="1">Venom_gland</tissue>
    </source>
</reference>
<name>A0A2D4P7I5_MICSU</name>
<organism evidence="1">
    <name type="scientific">Micrurus surinamensis</name>
    <name type="common">Surinam coral snake</name>
    <dbReference type="NCBI Taxonomy" id="129470"/>
    <lineage>
        <taxon>Eukaryota</taxon>
        <taxon>Metazoa</taxon>
        <taxon>Chordata</taxon>
        <taxon>Craniata</taxon>
        <taxon>Vertebrata</taxon>
        <taxon>Euteleostomi</taxon>
        <taxon>Lepidosauria</taxon>
        <taxon>Squamata</taxon>
        <taxon>Bifurcata</taxon>
        <taxon>Unidentata</taxon>
        <taxon>Episquamata</taxon>
        <taxon>Toxicofera</taxon>
        <taxon>Serpentes</taxon>
        <taxon>Colubroidea</taxon>
        <taxon>Elapidae</taxon>
        <taxon>Elapinae</taxon>
        <taxon>Micrurus</taxon>
    </lineage>
</organism>
<sequence length="123" mass="14477">MSYFVKLKMKLYICKIICSKQLYQVRQALRLTRREIRTRPERIPGDDGHWGTSALQWGEFSVQSDTHKEQGQSLIQIATWILFLHYQIAKYLHSGILHKNDQMIDRIFRSQAANPELPPSSFE</sequence>
<dbReference type="EMBL" id="IACN01056679">
    <property type="protein sequence ID" value="LAB53932.1"/>
    <property type="molecule type" value="Transcribed_RNA"/>
</dbReference>
<accession>A0A2D4P7I5</accession>